<dbReference type="OrthoDB" id="4377262at2"/>
<dbReference type="AlphaFoldDB" id="H0QXG5"/>
<reference evidence="1 2" key="1">
    <citation type="submission" date="2011-12" db="EMBL/GenBank/DDBJ databases">
        <title>Whole genome shotgun sequence of Gordonia effusa NBRC 100432.</title>
        <authorList>
            <person name="Yoshida I."/>
            <person name="Takarada H."/>
            <person name="Hosoyama A."/>
            <person name="Tsuchikane K."/>
            <person name="Katsumata H."/>
            <person name="Yamazaki S."/>
            <person name="Fujita N."/>
        </authorList>
    </citation>
    <scope>NUCLEOTIDE SEQUENCE [LARGE SCALE GENOMIC DNA]</scope>
    <source>
        <strain evidence="1 2">NBRC 100432</strain>
    </source>
</reference>
<dbReference type="RefSeq" id="WP_007316854.1">
    <property type="nucleotide sequence ID" value="NZ_BAEH01000035.1"/>
</dbReference>
<dbReference type="Proteomes" id="UP000035034">
    <property type="component" value="Unassembled WGS sequence"/>
</dbReference>
<comment type="caution">
    <text evidence="1">The sequence shown here is derived from an EMBL/GenBank/DDBJ whole genome shotgun (WGS) entry which is preliminary data.</text>
</comment>
<protein>
    <submittedName>
        <fullName evidence="1">Uncharacterized protein</fullName>
    </submittedName>
</protein>
<keyword evidence="2" id="KW-1185">Reference proteome</keyword>
<accession>H0QXG5</accession>
<dbReference type="eggNOG" id="ENOG5031W91">
    <property type="taxonomic scope" value="Bacteria"/>
</dbReference>
<evidence type="ECO:0000313" key="1">
    <source>
        <dbReference type="EMBL" id="GAB17516.1"/>
    </source>
</evidence>
<name>H0QXG5_9ACTN</name>
<evidence type="ECO:0000313" key="2">
    <source>
        <dbReference type="Proteomes" id="UP000035034"/>
    </source>
</evidence>
<sequence>MSTYGLVIIADLSSEVDGERLVDQVERALNDKDPSQANNLDWRSDPGPLGVQVSIDVPGAVTDSNEEQFFTGLPAGRAVLCVDGDEYGVTFSAWRLTGTQPDLVYLSHLNDPDIDDDGTDAGVAGRIRTGGQAVTELANLYGVSDKPLLSIEKNPTAVTDNLGVIGTPFDPWLDALNLQWPQL</sequence>
<organism evidence="1 2">
    <name type="scientific">Gordonia effusa NBRC 100432</name>
    <dbReference type="NCBI Taxonomy" id="1077974"/>
    <lineage>
        <taxon>Bacteria</taxon>
        <taxon>Bacillati</taxon>
        <taxon>Actinomycetota</taxon>
        <taxon>Actinomycetes</taxon>
        <taxon>Mycobacteriales</taxon>
        <taxon>Gordoniaceae</taxon>
        <taxon>Gordonia</taxon>
    </lineage>
</organism>
<proteinExistence type="predicted"/>
<dbReference type="STRING" id="1077974.GOEFS_035_00480"/>
<gene>
    <name evidence="1" type="ORF">GOEFS_035_00480</name>
</gene>
<dbReference type="EMBL" id="BAEH01000035">
    <property type="protein sequence ID" value="GAB17516.1"/>
    <property type="molecule type" value="Genomic_DNA"/>
</dbReference>